<feature type="region of interest" description="Disordered" evidence="2">
    <location>
        <begin position="193"/>
        <end position="286"/>
    </location>
</feature>
<evidence type="ECO:0000259" key="3">
    <source>
        <dbReference type="PROSITE" id="PS50076"/>
    </source>
</evidence>
<dbReference type="InterPro" id="IPR001623">
    <property type="entry name" value="DnaJ_domain"/>
</dbReference>
<gene>
    <name evidence="4" type="ORF">DSPE1174_LOCUS7438</name>
</gene>
<accession>A0A7S2BF56</accession>
<feature type="region of interest" description="Disordered" evidence="2">
    <location>
        <begin position="454"/>
        <end position="528"/>
    </location>
</feature>
<dbReference type="SUPFAM" id="SSF50156">
    <property type="entry name" value="PDZ domain-like"/>
    <property type="match status" value="1"/>
</dbReference>
<organism evidence="4">
    <name type="scientific">Octactis speculum</name>
    <dbReference type="NCBI Taxonomy" id="3111310"/>
    <lineage>
        <taxon>Eukaryota</taxon>
        <taxon>Sar</taxon>
        <taxon>Stramenopiles</taxon>
        <taxon>Ochrophyta</taxon>
        <taxon>Dictyochophyceae</taxon>
        <taxon>Dictyochales</taxon>
        <taxon>Dictyochaceae</taxon>
        <taxon>Octactis</taxon>
    </lineage>
</organism>
<dbReference type="InterPro" id="IPR036034">
    <property type="entry name" value="PDZ_sf"/>
</dbReference>
<feature type="region of interest" description="Disordered" evidence="2">
    <location>
        <begin position="150"/>
        <end position="177"/>
    </location>
</feature>
<name>A0A7S2BF56_9STRA</name>
<evidence type="ECO:0000313" key="4">
    <source>
        <dbReference type="EMBL" id="CAD9395245.1"/>
    </source>
</evidence>
<dbReference type="SUPFAM" id="SSF46565">
    <property type="entry name" value="Chaperone J-domain"/>
    <property type="match status" value="1"/>
</dbReference>
<feature type="coiled-coil region" evidence="1">
    <location>
        <begin position="286"/>
        <end position="341"/>
    </location>
</feature>
<feature type="domain" description="J" evidence="3">
    <location>
        <begin position="1"/>
        <end position="49"/>
    </location>
</feature>
<keyword evidence="1" id="KW-0175">Coiled coil</keyword>
<dbReference type="PROSITE" id="PS50076">
    <property type="entry name" value="DNAJ_2"/>
    <property type="match status" value="1"/>
</dbReference>
<proteinExistence type="predicted"/>
<feature type="compositionally biased region" description="Pro residues" evidence="2">
    <location>
        <begin position="160"/>
        <end position="177"/>
    </location>
</feature>
<evidence type="ECO:0000256" key="1">
    <source>
        <dbReference type="SAM" id="Coils"/>
    </source>
</evidence>
<feature type="compositionally biased region" description="Low complexity" evidence="2">
    <location>
        <begin position="476"/>
        <end position="487"/>
    </location>
</feature>
<evidence type="ECO:0000256" key="2">
    <source>
        <dbReference type="SAM" id="MobiDB-lite"/>
    </source>
</evidence>
<feature type="compositionally biased region" description="Pro residues" evidence="2">
    <location>
        <begin position="193"/>
        <end position="206"/>
    </location>
</feature>
<protein>
    <recommendedName>
        <fullName evidence="3">J domain-containing protein</fullName>
    </recommendedName>
</protein>
<dbReference type="AlphaFoldDB" id="A0A7S2BF56"/>
<dbReference type="InterPro" id="IPR036869">
    <property type="entry name" value="J_dom_sf"/>
</dbReference>
<dbReference type="EMBL" id="HBGS01014058">
    <property type="protein sequence ID" value="CAD9395245.1"/>
    <property type="molecule type" value="Transcribed_RNA"/>
</dbReference>
<dbReference type="CDD" id="cd06257">
    <property type="entry name" value="DnaJ"/>
    <property type="match status" value="1"/>
</dbReference>
<dbReference type="Gene3D" id="1.10.287.110">
    <property type="entry name" value="DnaJ domain"/>
    <property type="match status" value="1"/>
</dbReference>
<sequence length="580" mass="64848">MRKIDKAHRRLCLKAHPDKGGDPALFDKIQEAYGVICSVREKEEEEKMYTALVYQATVVKGPLGIGLGLVVTENQKNGTINVTKVNPKINCKYSKESGGKIMIGDTLTAIGKDKIPGWPLNRVVERLNDFRVPVGSSILFTFSRRERVFERSDSVSEPWSPTPPPKPATNFPPRPPPPGPMCPPPMCPPPMAPPSMAPPPNTPPNPNEDGNDETWVLTEESGTDPDDLQRQDSLCLEASPIAGAPQEDSEEYTEVAYPDEQQERKISFEEEAPATMSDPVTASDHEIEMRAQIEEMKEEMRDMQIRLDESLSTQNVLEEENQQLQTQLEENQDQLTLSRAKCSSIARECADVDKSRQGAEKQLFDTQVELQHVLFNTQNYLSKKRRASTPAGKALAALTQKTNGEKPTIEEARQKALAAAIAVDLSGRVVQRWDMQDQGVGEKLKKLEERLSKMGKKGLSVPSPNSFMQPIEETEPPGSRPSLSSSLWDPVPEQSMPQDPSAPTLREAPKSNKKPSTRTTTSRFKPEKSQILFQGRTVTLSQTDMNARKKFLDARIQYRPKKTHLVESKILRNAQFTKRM</sequence>
<reference evidence="4" key="1">
    <citation type="submission" date="2021-01" db="EMBL/GenBank/DDBJ databases">
        <authorList>
            <person name="Corre E."/>
            <person name="Pelletier E."/>
            <person name="Niang G."/>
            <person name="Scheremetjew M."/>
            <person name="Finn R."/>
            <person name="Kale V."/>
            <person name="Holt S."/>
            <person name="Cochrane G."/>
            <person name="Meng A."/>
            <person name="Brown T."/>
            <person name="Cohen L."/>
        </authorList>
    </citation>
    <scope>NUCLEOTIDE SEQUENCE</scope>
    <source>
        <strain evidence="4">CCMP1381</strain>
    </source>
</reference>